<feature type="transmembrane region" description="Helical" evidence="7">
    <location>
        <begin position="324"/>
        <end position="345"/>
    </location>
</feature>
<proteinExistence type="inferred from homology"/>
<comment type="subcellular location">
    <subcellularLocation>
        <location evidence="1 7">Cell membrane</location>
        <topology evidence="1 7">Multi-pass membrane protein</topology>
    </subcellularLocation>
</comment>
<dbReference type="InterPro" id="IPR000515">
    <property type="entry name" value="MetI-like"/>
</dbReference>
<dbReference type="PANTHER" id="PTHR30465">
    <property type="entry name" value="INNER MEMBRANE ABC TRANSPORTER"/>
    <property type="match status" value="1"/>
</dbReference>
<protein>
    <submittedName>
        <fullName evidence="10">Peptide transporter</fullName>
    </submittedName>
</protein>
<feature type="transmembrane region" description="Helical" evidence="7">
    <location>
        <begin position="123"/>
        <end position="147"/>
    </location>
</feature>
<dbReference type="Pfam" id="PF00528">
    <property type="entry name" value="BPD_transp_1"/>
    <property type="match status" value="1"/>
</dbReference>
<evidence type="ECO:0000256" key="2">
    <source>
        <dbReference type="ARBA" id="ARBA00022448"/>
    </source>
</evidence>
<name>A0A0U3H863_9CREN</name>
<keyword evidence="6 7" id="KW-0472">Membrane</keyword>
<sequence length="352" mass="39953">MSSSTAVDNKEARRGFRITGLKRYILKRVFERLVLLFGILVFNFFIFQILPTLYHINPAELYVPLTYKGLPRSELVQALDRQFGLNLPLQERFFVYIESLLTFHLGISMHYDRSVLTLIVERFPVTALLVVPSLILSTILAVVLGLYSISRQGKIGDSVISFTAIMTYFIPAFWLGEILLYILGFYLNIFPTNIAQAITTSNGMALQGFTYWVSLMKFLTLPILFITIISYGVRNILFRNNGVELMGSNFVNYLRARGISDRKILYKHVTRNAIIPVVTRVGIDLAFLFAGVVFIEDIFNIPGLGRLLVNAAANLDVPLLEGDFYIISLFAIIILLALDLLYPLIDPRVKYE</sequence>
<keyword evidence="2 7" id="KW-0813">Transport</keyword>
<feature type="transmembrane region" description="Helical" evidence="7">
    <location>
        <begin position="33"/>
        <end position="56"/>
    </location>
</feature>
<dbReference type="OMA" id="FYFENTV"/>
<dbReference type="GO" id="GO:0055085">
    <property type="term" value="P:transmembrane transport"/>
    <property type="evidence" value="ECO:0007669"/>
    <property type="project" value="InterPro"/>
</dbReference>
<dbReference type="Proteomes" id="UP000060043">
    <property type="component" value="Chromosome"/>
</dbReference>
<dbReference type="Proteomes" id="UP000065473">
    <property type="component" value="Chromosome"/>
</dbReference>
<feature type="domain" description="ABC transmembrane type-1" evidence="8">
    <location>
        <begin position="123"/>
        <end position="342"/>
    </location>
</feature>
<feature type="transmembrane region" description="Helical" evidence="7">
    <location>
        <begin position="159"/>
        <end position="189"/>
    </location>
</feature>
<reference evidence="11 12" key="1">
    <citation type="submission" date="2015-12" db="EMBL/GenBank/DDBJ databases">
        <title>A stable core within a dynamic pangenome in Sulfolobus acidocaldarius.</title>
        <authorList>
            <person name="Anderson R."/>
            <person name="Kouris A."/>
            <person name="Seward C."/>
            <person name="Campbell K."/>
            <person name="Whitaker R."/>
        </authorList>
    </citation>
    <scope>NUCLEOTIDE SEQUENCE [LARGE SCALE GENOMIC DNA]</scope>
    <source>
        <strain evidence="9 12">GG12-C01-09</strain>
        <strain evidence="10 11">NG05B_CO5_07</strain>
    </source>
</reference>
<evidence type="ECO:0000256" key="7">
    <source>
        <dbReference type="RuleBase" id="RU363032"/>
    </source>
</evidence>
<dbReference type="CDD" id="cd06261">
    <property type="entry name" value="TM_PBP2"/>
    <property type="match status" value="1"/>
</dbReference>
<dbReference type="InterPro" id="IPR035906">
    <property type="entry name" value="MetI-like_sf"/>
</dbReference>
<evidence type="ECO:0000313" key="10">
    <source>
        <dbReference type="EMBL" id="ALU30807.1"/>
    </source>
</evidence>
<keyword evidence="3" id="KW-1003">Cell membrane</keyword>
<dbReference type="SUPFAM" id="SSF161098">
    <property type="entry name" value="MetI-like"/>
    <property type="match status" value="1"/>
</dbReference>
<dbReference type="OrthoDB" id="44105at2157"/>
<evidence type="ECO:0000256" key="3">
    <source>
        <dbReference type="ARBA" id="ARBA00022475"/>
    </source>
</evidence>
<evidence type="ECO:0000259" key="8">
    <source>
        <dbReference type="PROSITE" id="PS50928"/>
    </source>
</evidence>
<evidence type="ECO:0000256" key="4">
    <source>
        <dbReference type="ARBA" id="ARBA00022692"/>
    </source>
</evidence>
<dbReference type="PANTHER" id="PTHR30465:SF0">
    <property type="entry name" value="OLIGOPEPTIDE TRANSPORT SYSTEM PERMEASE PROTEIN APPB"/>
    <property type="match status" value="1"/>
</dbReference>
<organism evidence="10 11">
    <name type="scientific">Sulfolobus acidocaldarius</name>
    <dbReference type="NCBI Taxonomy" id="2285"/>
    <lineage>
        <taxon>Archaea</taxon>
        <taxon>Thermoproteota</taxon>
        <taxon>Thermoprotei</taxon>
        <taxon>Sulfolobales</taxon>
        <taxon>Sulfolobaceae</taxon>
        <taxon>Sulfolobus</taxon>
    </lineage>
</organism>
<evidence type="ECO:0000313" key="11">
    <source>
        <dbReference type="Proteomes" id="UP000060043"/>
    </source>
</evidence>
<evidence type="ECO:0000256" key="6">
    <source>
        <dbReference type="ARBA" id="ARBA00023136"/>
    </source>
</evidence>
<dbReference type="RefSeq" id="WP_011278570.1">
    <property type="nucleotide sequence ID" value="NZ_BHWZ01000004.1"/>
</dbReference>
<dbReference type="AlphaFoldDB" id="A0A0U3H863"/>
<dbReference type="EMBL" id="CP013695">
    <property type="protein sequence ID" value="ALU30807.1"/>
    <property type="molecule type" value="Genomic_DNA"/>
</dbReference>
<dbReference type="GO" id="GO:0005886">
    <property type="term" value="C:plasma membrane"/>
    <property type="evidence" value="ECO:0007669"/>
    <property type="project" value="UniProtKB-SubCell"/>
</dbReference>
<dbReference type="GeneID" id="14552255"/>
<dbReference type="PROSITE" id="PS50928">
    <property type="entry name" value="ABC_TM1"/>
    <property type="match status" value="1"/>
</dbReference>
<accession>A0A0U3H863</accession>
<evidence type="ECO:0000313" key="12">
    <source>
        <dbReference type="Proteomes" id="UP000065473"/>
    </source>
</evidence>
<comment type="similarity">
    <text evidence="7">Belongs to the binding-protein-dependent transport system permease family.</text>
</comment>
<evidence type="ECO:0000256" key="1">
    <source>
        <dbReference type="ARBA" id="ARBA00004651"/>
    </source>
</evidence>
<keyword evidence="4 7" id="KW-0812">Transmembrane</keyword>
<feature type="transmembrane region" description="Helical" evidence="7">
    <location>
        <begin position="273"/>
        <end position="295"/>
    </location>
</feature>
<evidence type="ECO:0000313" key="9">
    <source>
        <dbReference type="EMBL" id="ALU30113.1"/>
    </source>
</evidence>
<gene>
    <name evidence="9" type="ORF">ATY89_09320</name>
    <name evidence="10" type="ORF">ATZ20_00730</name>
</gene>
<feature type="transmembrane region" description="Helical" evidence="7">
    <location>
        <begin position="209"/>
        <end position="233"/>
    </location>
</feature>
<dbReference type="EMBL" id="CP013694">
    <property type="protein sequence ID" value="ALU30113.1"/>
    <property type="molecule type" value="Genomic_DNA"/>
</dbReference>
<keyword evidence="5 7" id="KW-1133">Transmembrane helix</keyword>
<evidence type="ECO:0000256" key="5">
    <source>
        <dbReference type="ARBA" id="ARBA00022989"/>
    </source>
</evidence>